<reference evidence="2 3" key="1">
    <citation type="journal article" date="2019" name="Commun. Biol.">
        <title>The bagworm genome reveals a unique fibroin gene that provides high tensile strength.</title>
        <authorList>
            <person name="Kono N."/>
            <person name="Nakamura H."/>
            <person name="Ohtoshi R."/>
            <person name="Tomita M."/>
            <person name="Numata K."/>
            <person name="Arakawa K."/>
        </authorList>
    </citation>
    <scope>NUCLEOTIDE SEQUENCE [LARGE SCALE GENOMIC DNA]</scope>
</reference>
<feature type="region of interest" description="Disordered" evidence="1">
    <location>
        <begin position="1"/>
        <end position="29"/>
    </location>
</feature>
<name>A0A4C1X5E3_EUMVA</name>
<organism evidence="2 3">
    <name type="scientific">Eumeta variegata</name>
    <name type="common">Bagworm moth</name>
    <name type="synonym">Eumeta japonica</name>
    <dbReference type="NCBI Taxonomy" id="151549"/>
    <lineage>
        <taxon>Eukaryota</taxon>
        <taxon>Metazoa</taxon>
        <taxon>Ecdysozoa</taxon>
        <taxon>Arthropoda</taxon>
        <taxon>Hexapoda</taxon>
        <taxon>Insecta</taxon>
        <taxon>Pterygota</taxon>
        <taxon>Neoptera</taxon>
        <taxon>Endopterygota</taxon>
        <taxon>Lepidoptera</taxon>
        <taxon>Glossata</taxon>
        <taxon>Ditrysia</taxon>
        <taxon>Tineoidea</taxon>
        <taxon>Psychidae</taxon>
        <taxon>Oiketicinae</taxon>
        <taxon>Eumeta</taxon>
    </lineage>
</organism>
<protein>
    <submittedName>
        <fullName evidence="2">Uncharacterized protein</fullName>
    </submittedName>
</protein>
<dbReference type="AlphaFoldDB" id="A0A4C1X5E3"/>
<gene>
    <name evidence="2" type="ORF">EVAR_40088_1</name>
</gene>
<dbReference type="Proteomes" id="UP000299102">
    <property type="component" value="Unassembled WGS sequence"/>
</dbReference>
<accession>A0A4C1X5E3</accession>
<dbReference type="EMBL" id="BGZK01000719">
    <property type="protein sequence ID" value="GBP57559.1"/>
    <property type="molecule type" value="Genomic_DNA"/>
</dbReference>
<sequence>MRQLSNKPILPPPNKSWKNRRRDSPEKKLSPELLARDCLPIELDNKGRGFKTVVCKLFWSVELSILEPCVAWQKGGGGGGCAFL</sequence>
<proteinExistence type="predicted"/>
<comment type="caution">
    <text evidence="2">The sequence shown here is derived from an EMBL/GenBank/DDBJ whole genome shotgun (WGS) entry which is preliminary data.</text>
</comment>
<evidence type="ECO:0000313" key="2">
    <source>
        <dbReference type="EMBL" id="GBP57559.1"/>
    </source>
</evidence>
<evidence type="ECO:0000313" key="3">
    <source>
        <dbReference type="Proteomes" id="UP000299102"/>
    </source>
</evidence>
<keyword evidence="3" id="KW-1185">Reference proteome</keyword>
<evidence type="ECO:0000256" key="1">
    <source>
        <dbReference type="SAM" id="MobiDB-lite"/>
    </source>
</evidence>